<organism evidence="1 2">
    <name type="scientific">Brassica carinata</name>
    <name type="common">Ethiopian mustard</name>
    <name type="synonym">Abyssinian cabbage</name>
    <dbReference type="NCBI Taxonomy" id="52824"/>
    <lineage>
        <taxon>Eukaryota</taxon>
        <taxon>Viridiplantae</taxon>
        <taxon>Streptophyta</taxon>
        <taxon>Embryophyta</taxon>
        <taxon>Tracheophyta</taxon>
        <taxon>Spermatophyta</taxon>
        <taxon>Magnoliopsida</taxon>
        <taxon>eudicotyledons</taxon>
        <taxon>Gunneridae</taxon>
        <taxon>Pentapetalae</taxon>
        <taxon>rosids</taxon>
        <taxon>malvids</taxon>
        <taxon>Brassicales</taxon>
        <taxon>Brassicaceae</taxon>
        <taxon>Brassiceae</taxon>
        <taxon>Brassica</taxon>
    </lineage>
</organism>
<comment type="caution">
    <text evidence="1">The sequence shown here is derived from an EMBL/GenBank/DDBJ whole genome shotgun (WGS) entry which is preliminary data.</text>
</comment>
<sequence length="110" mass="12329">MLDATVEAQEIVQEQRVRQNTRRRAQDYLQKRRLKWIPRKISEILVVRQSKVVALLEDGGVAGSCKSATGISRICFRCVERRSLSVDMTNEMAVLSVLTPVGMASLLNGV</sequence>
<name>A0A8X7SAI7_BRACI</name>
<dbReference type="EMBL" id="JAAMPC010000007">
    <property type="protein sequence ID" value="KAG2303938.1"/>
    <property type="molecule type" value="Genomic_DNA"/>
</dbReference>
<accession>A0A8X7SAI7</accession>
<dbReference type="Proteomes" id="UP000886595">
    <property type="component" value="Unassembled WGS sequence"/>
</dbReference>
<reference evidence="1 2" key="1">
    <citation type="submission" date="2020-02" db="EMBL/GenBank/DDBJ databases">
        <authorList>
            <person name="Ma Q."/>
            <person name="Huang Y."/>
            <person name="Song X."/>
            <person name="Pei D."/>
        </authorList>
    </citation>
    <scope>NUCLEOTIDE SEQUENCE [LARGE SCALE GENOMIC DNA]</scope>
    <source>
        <strain evidence="1">Sxm20200214</strain>
        <tissue evidence="1">Leaf</tissue>
    </source>
</reference>
<protein>
    <submittedName>
        <fullName evidence="1">Uncharacterized protein</fullName>
    </submittedName>
</protein>
<keyword evidence="2" id="KW-1185">Reference proteome</keyword>
<evidence type="ECO:0000313" key="2">
    <source>
        <dbReference type="Proteomes" id="UP000886595"/>
    </source>
</evidence>
<gene>
    <name evidence="1" type="ORF">Bca52824_032589</name>
</gene>
<proteinExistence type="predicted"/>
<dbReference type="AlphaFoldDB" id="A0A8X7SAI7"/>
<evidence type="ECO:0000313" key="1">
    <source>
        <dbReference type="EMBL" id="KAG2303938.1"/>
    </source>
</evidence>